<accession>A0A1T0CGY8</accession>
<keyword evidence="1" id="KW-1133">Transmembrane helix</keyword>
<dbReference type="RefSeq" id="WP_078306499.1">
    <property type="nucleotide sequence ID" value="NZ_CP147511.1"/>
</dbReference>
<evidence type="ECO:0000313" key="3">
    <source>
        <dbReference type="Proteomes" id="UP000191094"/>
    </source>
</evidence>
<proteinExistence type="predicted"/>
<organism evidence="2 3">
    <name type="scientific">Lwoffella lincolnii</name>
    <dbReference type="NCBI Taxonomy" id="90241"/>
    <lineage>
        <taxon>Bacteria</taxon>
        <taxon>Pseudomonadati</taxon>
        <taxon>Pseudomonadota</taxon>
        <taxon>Gammaproteobacteria</taxon>
        <taxon>Moraxellales</taxon>
        <taxon>Moraxellaceae</taxon>
        <taxon>Lwoffella</taxon>
    </lineage>
</organism>
<feature type="transmembrane region" description="Helical" evidence="1">
    <location>
        <begin position="7"/>
        <end position="30"/>
    </location>
</feature>
<evidence type="ECO:0000313" key="2">
    <source>
        <dbReference type="EMBL" id="OOS21539.1"/>
    </source>
</evidence>
<keyword evidence="1" id="KW-0472">Membrane</keyword>
<keyword evidence="1" id="KW-0812">Transmembrane</keyword>
<dbReference type="OrthoDB" id="6658954at2"/>
<dbReference type="EMBL" id="MUYT01000004">
    <property type="protein sequence ID" value="OOS21539.1"/>
    <property type="molecule type" value="Genomic_DNA"/>
</dbReference>
<evidence type="ECO:0008006" key="4">
    <source>
        <dbReference type="Google" id="ProtNLM"/>
    </source>
</evidence>
<name>A0A1T0CGY8_9GAMM</name>
<gene>
    <name evidence="2" type="ORF">B0682_02295</name>
</gene>
<evidence type="ECO:0000256" key="1">
    <source>
        <dbReference type="SAM" id="Phobius"/>
    </source>
</evidence>
<sequence length="67" mass="7289">MNWALLSMLYSMTTTVIIGVLMIIALVVGYDEIPHIWTAVIVGAVVSAPVAYVLTKKVNQIGRNELS</sequence>
<comment type="caution">
    <text evidence="2">The sequence shown here is derived from an EMBL/GenBank/DDBJ whole genome shotgun (WGS) entry which is preliminary data.</text>
</comment>
<dbReference type="Proteomes" id="UP000191094">
    <property type="component" value="Unassembled WGS sequence"/>
</dbReference>
<dbReference type="AlphaFoldDB" id="A0A1T0CGY8"/>
<keyword evidence="3" id="KW-1185">Reference proteome</keyword>
<protein>
    <recommendedName>
        <fullName evidence="4">CTP synthetase</fullName>
    </recommendedName>
</protein>
<feature type="transmembrane region" description="Helical" evidence="1">
    <location>
        <begin position="36"/>
        <end position="54"/>
    </location>
</feature>
<reference evidence="2 3" key="1">
    <citation type="submission" date="2017-02" db="EMBL/GenBank/DDBJ databases">
        <title>Draft genome sequence of Moraxella lincolnii CCUG 9405T type strain.</title>
        <authorList>
            <person name="Salva-Serra F."/>
            <person name="Engstrom-Jakobsson H."/>
            <person name="Thorell K."/>
            <person name="Jaen-Luchoro D."/>
            <person name="Gonzales-Siles L."/>
            <person name="Karlsson R."/>
            <person name="Yazdan S."/>
            <person name="Boulund F."/>
            <person name="Johnning A."/>
            <person name="Engstrand L."/>
            <person name="Kristiansson E."/>
            <person name="Moore E."/>
        </authorList>
    </citation>
    <scope>NUCLEOTIDE SEQUENCE [LARGE SCALE GENOMIC DNA]</scope>
    <source>
        <strain evidence="2 3">CCUG 9405</strain>
    </source>
</reference>